<keyword evidence="3" id="KW-0732">Signal</keyword>
<keyword evidence="2" id="KW-1133">Transmembrane helix</keyword>
<evidence type="ECO:0000313" key="4">
    <source>
        <dbReference type="Proteomes" id="UP000887578"/>
    </source>
</evidence>
<feature type="chain" id="PRO_5038001347" evidence="3">
    <location>
        <begin position="17"/>
        <end position="859"/>
    </location>
</feature>
<feature type="signal peptide" evidence="3">
    <location>
        <begin position="1"/>
        <end position="16"/>
    </location>
</feature>
<evidence type="ECO:0000256" key="1">
    <source>
        <dbReference type="SAM" id="MobiDB-lite"/>
    </source>
</evidence>
<accession>A0A914PUG8</accession>
<dbReference type="WBParaSite" id="PDA_v2.g22387.t1">
    <property type="protein sequence ID" value="PDA_v2.g22387.t1"/>
    <property type="gene ID" value="PDA_v2.g22387"/>
</dbReference>
<keyword evidence="4" id="KW-1185">Reference proteome</keyword>
<organism evidence="4 5">
    <name type="scientific">Panagrolaimus davidi</name>
    <dbReference type="NCBI Taxonomy" id="227884"/>
    <lineage>
        <taxon>Eukaryota</taxon>
        <taxon>Metazoa</taxon>
        <taxon>Ecdysozoa</taxon>
        <taxon>Nematoda</taxon>
        <taxon>Chromadorea</taxon>
        <taxon>Rhabditida</taxon>
        <taxon>Tylenchina</taxon>
        <taxon>Panagrolaimomorpha</taxon>
        <taxon>Panagrolaimoidea</taxon>
        <taxon>Panagrolaimidae</taxon>
        <taxon>Panagrolaimus</taxon>
    </lineage>
</organism>
<feature type="transmembrane region" description="Helical" evidence="2">
    <location>
        <begin position="425"/>
        <end position="450"/>
    </location>
</feature>
<keyword evidence="2" id="KW-0472">Membrane</keyword>
<sequence>MKKLFLLLLFIVGTAATLPEYHGDRRFWTVVDSNGRTKVALHALNEPVNLVFPKDKTIAQLLSDMKLLSPSGNVQCQDRTNTLKFKLAFVGDEKYIRGEIKIESDEDKARMYLYEKCGRTEKRAYYATGIIEGNELPLETIGRSCFKDVEPPFRQYGTNTGDNVMELKVSPGAPDAFGCQVFMILPEYMHVEDERLPEYTKLPLNITFDGNDEKFWWKSETDSMLPDQISFDSSKNVLINILNSTKDVPYFFRIGSGQPIPTFKFNFGAKCKHAKFELYLNLKSECQVLLHLSENGFLVSTKITSNTDFKGLPSLMVFGGKYVSVKVDTPLSIKSLEICELSNEPDVPLDQFVLQIAPIGDVQECEKAEIVLLKSDTINGTEVLIDRSKIVESINATTETENNSTVTPVSAVTTPKPFVESAEFAWWWILVGGILLIGIIVGIIVFIICIRRRRQQKKKLPPVESIVEDEEIGRITVKTKTVLSPEKLSKEMKPKIVAKEKKEDPAKEKVPKETAAAKGNQKPAKLQSIQPPKPIQKTKSEPPPQSAEQSKQRQPPPESLKPASTQKSGTKREPPPPAIRPKPHRNLKFRSIYGIDKATKLDESFDYHENESSKFEPTKIPAKFVQPDFLVLTNFWDCIGEILTTKRLCQVYADNFDVGHANVFFIVRDLVSNEKYLPLRCLSNRMLEDFDPPKKMSPFVDVDKDGKQRIKTDGYYCLRVFILSYDPLTVEIHCRGPWPHFIFDVCDCPRCMDLFEELDKNKWKKSPTACGEDWDTFVCRVKRAPSNSHQFLSYYGGAGVSEPDNPNDINNIFILRGQWQFDQLRECSRGCFVPTEKSHVLNFDFDFETRLRHSPPPSE</sequence>
<keyword evidence="2" id="KW-0812">Transmembrane</keyword>
<dbReference type="Proteomes" id="UP000887578">
    <property type="component" value="Unplaced"/>
</dbReference>
<dbReference type="AlphaFoldDB" id="A0A914PUG8"/>
<name>A0A914PUG8_9BILA</name>
<evidence type="ECO:0000256" key="2">
    <source>
        <dbReference type="SAM" id="Phobius"/>
    </source>
</evidence>
<feature type="compositionally biased region" description="Basic and acidic residues" evidence="1">
    <location>
        <begin position="493"/>
        <end position="512"/>
    </location>
</feature>
<evidence type="ECO:0000256" key="3">
    <source>
        <dbReference type="SAM" id="SignalP"/>
    </source>
</evidence>
<reference evidence="5" key="1">
    <citation type="submission" date="2022-11" db="UniProtKB">
        <authorList>
            <consortium name="WormBaseParasite"/>
        </authorList>
    </citation>
    <scope>IDENTIFICATION</scope>
</reference>
<evidence type="ECO:0000313" key="5">
    <source>
        <dbReference type="WBParaSite" id="PDA_v2.g22387.t1"/>
    </source>
</evidence>
<proteinExistence type="predicted"/>
<feature type="region of interest" description="Disordered" evidence="1">
    <location>
        <begin position="493"/>
        <end position="586"/>
    </location>
</feature>
<protein>
    <submittedName>
        <fullName evidence="5">Uncharacterized protein</fullName>
    </submittedName>
</protein>